<keyword evidence="5 11" id="KW-0812">Transmembrane</keyword>
<keyword evidence="4" id="KW-1003">Cell membrane</keyword>
<keyword evidence="13" id="KW-1185">Reference proteome</keyword>
<keyword evidence="6" id="KW-0732">Signal</keyword>
<evidence type="ECO:0000313" key="12">
    <source>
        <dbReference type="EMBL" id="TPW33363.1"/>
    </source>
</evidence>
<evidence type="ECO:0000256" key="11">
    <source>
        <dbReference type="SAM" id="Phobius"/>
    </source>
</evidence>
<evidence type="ECO:0000256" key="10">
    <source>
        <dbReference type="ARBA" id="ARBA00023288"/>
    </source>
</evidence>
<evidence type="ECO:0000256" key="8">
    <source>
        <dbReference type="ARBA" id="ARBA00023136"/>
    </source>
</evidence>
<organism evidence="12 13">
    <name type="scientific">Martelella alba</name>
    <dbReference type="NCBI Taxonomy" id="2590451"/>
    <lineage>
        <taxon>Bacteria</taxon>
        <taxon>Pseudomonadati</taxon>
        <taxon>Pseudomonadota</taxon>
        <taxon>Alphaproteobacteria</taxon>
        <taxon>Hyphomicrobiales</taxon>
        <taxon>Aurantimonadaceae</taxon>
        <taxon>Martelella</taxon>
    </lineage>
</organism>
<evidence type="ECO:0000256" key="5">
    <source>
        <dbReference type="ARBA" id="ARBA00022692"/>
    </source>
</evidence>
<accession>A0A506UJD2</accession>
<name>A0A506UJD2_9HYPH</name>
<evidence type="ECO:0000256" key="4">
    <source>
        <dbReference type="ARBA" id="ARBA00022475"/>
    </source>
</evidence>
<dbReference type="InterPro" id="IPR031381">
    <property type="entry name" value="YtcA"/>
</dbReference>
<comment type="similarity">
    <text evidence="2">Belongs to the YtcA family.</text>
</comment>
<keyword evidence="9" id="KW-0564">Palmitate</keyword>
<feature type="transmembrane region" description="Helical" evidence="11">
    <location>
        <begin position="154"/>
        <end position="173"/>
    </location>
</feature>
<proteinExistence type="inferred from homology"/>
<dbReference type="Pfam" id="PF17090">
    <property type="entry name" value="Ytca"/>
    <property type="match status" value="1"/>
</dbReference>
<comment type="subcellular location">
    <subcellularLocation>
        <location evidence="1">Membrane</location>
        <topology evidence="1">Multi-pass membrane protein</topology>
    </subcellularLocation>
</comment>
<protein>
    <recommendedName>
        <fullName evidence="3">Uncharacterized protein YtcA</fullName>
    </recommendedName>
</protein>
<evidence type="ECO:0000313" key="13">
    <source>
        <dbReference type="Proteomes" id="UP000318801"/>
    </source>
</evidence>
<dbReference type="OrthoDB" id="5958921at2"/>
<evidence type="ECO:0000256" key="2">
    <source>
        <dbReference type="ARBA" id="ARBA00008208"/>
    </source>
</evidence>
<evidence type="ECO:0000256" key="3">
    <source>
        <dbReference type="ARBA" id="ARBA00021237"/>
    </source>
</evidence>
<evidence type="ECO:0000256" key="7">
    <source>
        <dbReference type="ARBA" id="ARBA00022989"/>
    </source>
</evidence>
<dbReference type="GO" id="GO:0016020">
    <property type="term" value="C:membrane"/>
    <property type="evidence" value="ECO:0007669"/>
    <property type="project" value="UniProtKB-SubCell"/>
</dbReference>
<evidence type="ECO:0000256" key="9">
    <source>
        <dbReference type="ARBA" id="ARBA00023139"/>
    </source>
</evidence>
<evidence type="ECO:0000256" key="1">
    <source>
        <dbReference type="ARBA" id="ARBA00004141"/>
    </source>
</evidence>
<dbReference type="AlphaFoldDB" id="A0A506UJD2"/>
<keyword evidence="10" id="KW-0449">Lipoprotein</keyword>
<keyword evidence="8 11" id="KW-0472">Membrane</keyword>
<dbReference type="Proteomes" id="UP000318801">
    <property type="component" value="Unassembled WGS sequence"/>
</dbReference>
<dbReference type="EMBL" id="VHLG01000001">
    <property type="protein sequence ID" value="TPW33363.1"/>
    <property type="molecule type" value="Genomic_DNA"/>
</dbReference>
<reference evidence="12 13" key="1">
    <citation type="submission" date="2019-06" db="EMBL/GenBank/DDBJ databases">
        <authorList>
            <person name="Li M."/>
        </authorList>
    </citation>
    <scope>NUCLEOTIDE SEQUENCE [LARGE SCALE GENOMIC DNA]</scope>
    <source>
        <strain evidence="12 13">BGMRC2036</strain>
    </source>
</reference>
<evidence type="ECO:0000256" key="6">
    <source>
        <dbReference type="ARBA" id="ARBA00022729"/>
    </source>
</evidence>
<keyword evidence="7 11" id="KW-1133">Transmembrane helix</keyword>
<gene>
    <name evidence="12" type="ORF">FJU08_02030</name>
</gene>
<comment type="caution">
    <text evidence="12">The sequence shown here is derived from an EMBL/GenBank/DDBJ whole genome shotgun (WGS) entry which is preliminary data.</text>
</comment>
<sequence length="175" mass="18964">MTAAVTSLTRRCKVRSWASASASRFRSAGYHVLDVTASATRTRSFHWVFNELILTARTNLKTNDTRLPKGGGDALSKALLQEFSGVIRFRLPIICLIAPLLDSCARASHGPAISLYGAYFPSWIASTLIGIIATVIIRLVLIKTGIDEILPLRVVVYFCLAIAIGLAASLSIFGR</sequence>
<feature type="transmembrane region" description="Helical" evidence="11">
    <location>
        <begin position="120"/>
        <end position="142"/>
    </location>
</feature>